<dbReference type="Pfam" id="PF00300">
    <property type="entry name" value="His_Phos_1"/>
    <property type="match status" value="1"/>
</dbReference>
<name>A0A7H1BH55_9ACTN</name>
<gene>
    <name evidence="3" type="ORF">IAG42_33590</name>
</gene>
<evidence type="ECO:0000313" key="3">
    <source>
        <dbReference type="EMBL" id="QNS08060.1"/>
    </source>
</evidence>
<dbReference type="PANTHER" id="PTHR20935">
    <property type="entry name" value="PHOSPHOGLYCERATE MUTASE-RELATED"/>
    <property type="match status" value="1"/>
</dbReference>
<feature type="compositionally biased region" description="Low complexity" evidence="2">
    <location>
        <begin position="35"/>
        <end position="46"/>
    </location>
</feature>
<dbReference type="CDD" id="cd07040">
    <property type="entry name" value="HP"/>
    <property type="match status" value="1"/>
</dbReference>
<dbReference type="SMART" id="SM00855">
    <property type="entry name" value="PGAM"/>
    <property type="match status" value="1"/>
</dbReference>
<dbReference type="Proteomes" id="UP000516428">
    <property type="component" value="Chromosome"/>
</dbReference>
<feature type="region of interest" description="Disordered" evidence="2">
    <location>
        <begin position="1"/>
        <end position="56"/>
    </location>
</feature>
<dbReference type="InterPro" id="IPR013078">
    <property type="entry name" value="His_Pase_superF_clade-1"/>
</dbReference>
<reference evidence="3 4" key="1">
    <citation type="submission" date="2020-09" db="EMBL/GenBank/DDBJ databases">
        <title>A novel species.</title>
        <authorList>
            <person name="Gao J."/>
        </authorList>
    </citation>
    <scope>NUCLEOTIDE SEQUENCE [LARGE SCALE GENOMIC DNA]</scope>
    <source>
        <strain evidence="3 4">CRXT-Y-14</strain>
    </source>
</reference>
<keyword evidence="1" id="KW-0378">Hydrolase</keyword>
<feature type="compositionally biased region" description="Basic residues" evidence="2">
    <location>
        <begin position="13"/>
        <end position="34"/>
    </location>
</feature>
<organism evidence="3 4">
    <name type="scientific">Streptomyces xanthii</name>
    <dbReference type="NCBI Taxonomy" id="2768069"/>
    <lineage>
        <taxon>Bacteria</taxon>
        <taxon>Bacillati</taxon>
        <taxon>Actinomycetota</taxon>
        <taxon>Actinomycetes</taxon>
        <taxon>Kitasatosporales</taxon>
        <taxon>Streptomycetaceae</taxon>
        <taxon>Streptomyces</taxon>
    </lineage>
</organism>
<evidence type="ECO:0000313" key="4">
    <source>
        <dbReference type="Proteomes" id="UP000516428"/>
    </source>
</evidence>
<dbReference type="InterPro" id="IPR051021">
    <property type="entry name" value="Mito_Ser/Thr_phosphatase"/>
</dbReference>
<dbReference type="SUPFAM" id="SSF53254">
    <property type="entry name" value="Phosphoglycerate mutase-like"/>
    <property type="match status" value="1"/>
</dbReference>
<dbReference type="GO" id="GO:0016787">
    <property type="term" value="F:hydrolase activity"/>
    <property type="evidence" value="ECO:0007669"/>
    <property type="project" value="UniProtKB-KW"/>
</dbReference>
<dbReference type="PANTHER" id="PTHR20935:SF0">
    <property type="entry name" value="SERINE_THREONINE-PROTEIN PHOSPHATASE PGAM5, MITOCHONDRIAL"/>
    <property type="match status" value="1"/>
</dbReference>
<protein>
    <submittedName>
        <fullName evidence="3">Histidine phosphatase family protein</fullName>
    </submittedName>
</protein>
<dbReference type="InterPro" id="IPR029033">
    <property type="entry name" value="His_PPase_superfam"/>
</dbReference>
<proteinExistence type="predicted"/>
<evidence type="ECO:0000256" key="1">
    <source>
        <dbReference type="ARBA" id="ARBA00022801"/>
    </source>
</evidence>
<dbReference type="AlphaFoldDB" id="A0A7H1BH55"/>
<evidence type="ECO:0000256" key="2">
    <source>
        <dbReference type="SAM" id="MobiDB-lite"/>
    </source>
</evidence>
<sequence>MCPEPDAAQPVPTRRHPAAVRNRHAPRRVPRRTRSTPPRRGTPPRTGNREAHVTRGTATRYLYVVRHGQAEGEGDAPLTEAGRRQATLLGERLRDVPFTAVHHGPLPRAAQTARLIGEQLAAPVPLDACAAADDYVPHLPERDELPEDCADFFLGHLSGVGKEEAEEGARLAQEALDRFTGPVTEGTEDRHELLVTHSFLVAWLVRDALDAPAWRWLGLNPGNAALTVIRYAPGRPAGVLVLNDVGHLPEELRWTDFPDVLRV</sequence>
<keyword evidence="4" id="KW-1185">Reference proteome</keyword>
<accession>A0A7H1BH55</accession>
<dbReference type="KEGG" id="sxn:IAG42_33590"/>
<dbReference type="Gene3D" id="3.40.50.1240">
    <property type="entry name" value="Phosphoglycerate mutase-like"/>
    <property type="match status" value="1"/>
</dbReference>
<dbReference type="EMBL" id="CP061281">
    <property type="protein sequence ID" value="QNS08060.1"/>
    <property type="molecule type" value="Genomic_DNA"/>
</dbReference>